<protein>
    <submittedName>
        <fullName evidence="1">Uncharacterized protein</fullName>
    </submittedName>
</protein>
<comment type="caution">
    <text evidence="1">The sequence shown here is derived from an EMBL/GenBank/DDBJ whole genome shotgun (WGS) entry which is preliminary data.</text>
</comment>
<organism evidence="1 2">
    <name type="scientific">Acinetobacter johnsonii</name>
    <dbReference type="NCBI Taxonomy" id="40214"/>
    <lineage>
        <taxon>Bacteria</taxon>
        <taxon>Pseudomonadati</taxon>
        <taxon>Pseudomonadota</taxon>
        <taxon>Gammaproteobacteria</taxon>
        <taxon>Moraxellales</taxon>
        <taxon>Moraxellaceae</taxon>
        <taxon>Acinetobacter</taxon>
    </lineage>
</organism>
<proteinExistence type="predicted"/>
<dbReference type="EMBL" id="JAOCCL010000018">
    <property type="protein sequence ID" value="MDH0826561.1"/>
    <property type="molecule type" value="Genomic_DNA"/>
</dbReference>
<sequence length="145" mass="16282">MITKLLPDLEQLLPITANVRAVLEEQGKTDVVGAVIENMKANAEMLAMRGIDAWLGYGVYLPAVERIIAIHSGETEADFLERTQYPVNVVEAYTVPDNDLATLVCADQYSSMHKASVLRNTAEWCLNEEEQHFINLNMFENRLKA</sequence>
<evidence type="ECO:0000313" key="1">
    <source>
        <dbReference type="EMBL" id="MDH0826561.1"/>
    </source>
</evidence>
<accession>A0AA42MA11</accession>
<dbReference type="RefSeq" id="WP_278345075.1">
    <property type="nucleotide sequence ID" value="NZ_JAOCCL010000018.1"/>
</dbReference>
<reference evidence="1" key="1">
    <citation type="submission" date="2022-09" db="EMBL/GenBank/DDBJ databases">
        <title>Intensive care unit water sources are persistently colonized with multi-drug resistant bacteria and are the site of extensive horizontal gene transfer of antibiotic resistance genes.</title>
        <authorList>
            <person name="Diorio-Toth L."/>
        </authorList>
    </citation>
    <scope>NUCLEOTIDE SEQUENCE</scope>
    <source>
        <strain evidence="1">GD03885</strain>
    </source>
</reference>
<name>A0AA42MA11_ACIJO</name>
<dbReference type="AlphaFoldDB" id="A0AA42MA11"/>
<dbReference type="Proteomes" id="UP001160116">
    <property type="component" value="Unassembled WGS sequence"/>
</dbReference>
<evidence type="ECO:0000313" key="2">
    <source>
        <dbReference type="Proteomes" id="UP001160116"/>
    </source>
</evidence>
<gene>
    <name evidence="1" type="ORF">N5C97_08615</name>
</gene>